<dbReference type="RefSeq" id="WP_011221263.1">
    <property type="nucleotide sequence ID" value="NC_006371.1"/>
</dbReference>
<dbReference type="EMBL" id="CR378678">
    <property type="protein sequence ID" value="CAG23076.1"/>
    <property type="molecule type" value="Genomic_DNA"/>
</dbReference>
<dbReference type="AlphaFoldDB" id="Q6LI04"/>
<dbReference type="KEGG" id="ppr:PBPRB1204"/>
<proteinExistence type="predicted"/>
<dbReference type="Proteomes" id="UP000000593">
    <property type="component" value="Chromosome 2"/>
</dbReference>
<evidence type="ECO:0000313" key="2">
    <source>
        <dbReference type="Proteomes" id="UP000000593"/>
    </source>
</evidence>
<protein>
    <submittedName>
        <fullName evidence="1">Uncharacterized protein</fullName>
    </submittedName>
</protein>
<keyword evidence="2" id="KW-1185">Reference proteome</keyword>
<gene>
    <name evidence="1" type="ordered locus">PBPRB1204</name>
</gene>
<evidence type="ECO:0000313" key="1">
    <source>
        <dbReference type="EMBL" id="CAG23076.1"/>
    </source>
</evidence>
<organism evidence="1 2">
    <name type="scientific">Photobacterium profundum (strain SS9)</name>
    <dbReference type="NCBI Taxonomy" id="298386"/>
    <lineage>
        <taxon>Bacteria</taxon>
        <taxon>Pseudomonadati</taxon>
        <taxon>Pseudomonadota</taxon>
        <taxon>Gammaproteobacteria</taxon>
        <taxon>Vibrionales</taxon>
        <taxon>Vibrionaceae</taxon>
        <taxon>Photobacterium</taxon>
    </lineage>
</organism>
<reference evidence="2" key="1">
    <citation type="journal article" date="2005" name="Science">
        <title>Life at depth: Photobacterium profundum genome sequence and expression analysis.</title>
        <authorList>
            <person name="Vezzi A."/>
            <person name="Campanaro S."/>
            <person name="D'Angelo M."/>
            <person name="Simonato F."/>
            <person name="Vitulo N."/>
            <person name="Lauro F.M."/>
            <person name="Cestaro A."/>
            <person name="Malacrida G."/>
            <person name="Simionati B."/>
            <person name="Cannata N."/>
            <person name="Romualdi C."/>
            <person name="Bartlett D.H."/>
            <person name="Valle G."/>
        </authorList>
    </citation>
    <scope>NUCLEOTIDE SEQUENCE [LARGE SCALE GENOMIC DNA]</scope>
    <source>
        <strain evidence="2">ATCC BAA-1253 / SS9</strain>
    </source>
</reference>
<sequence>MSNVTIRDLPYRLPKTTREQLTKLAKITSIPNNLLVGAGEKEVEAICYMILYRHLGQHQRIEGMKAIRSVKKRALMGELIRRTLDTTFINPQWGIWSLTNDELKADIKSHTPLNTMASLLGFGTSAASIKDIVKKITEKKKVSSNNLITFVIWGCIYFNAKELEKATTEKDHRSTLNSSRFCYYEKSDNWNNRLNCNIISYNLAMGNS</sequence>
<dbReference type="HOGENOM" id="CLU_127088_0_0_6"/>
<name>Q6LI04_PHOPR</name>
<accession>Q6LI04</accession>
<dbReference type="eggNOG" id="ENOG5033YTY">
    <property type="taxonomic scope" value="Bacteria"/>
</dbReference>